<evidence type="ECO:0000313" key="8">
    <source>
        <dbReference type="Proteomes" id="UP000199494"/>
    </source>
</evidence>
<dbReference type="PANTHER" id="PTHR42718:SF47">
    <property type="entry name" value="METHYL VIOLOGEN RESISTANCE PROTEIN SMVA"/>
    <property type="match status" value="1"/>
</dbReference>
<dbReference type="EMBL" id="FMZE01000006">
    <property type="protein sequence ID" value="SDD14066.1"/>
    <property type="molecule type" value="Genomic_DNA"/>
</dbReference>
<dbReference type="InterPro" id="IPR036259">
    <property type="entry name" value="MFS_trans_sf"/>
</dbReference>
<dbReference type="InterPro" id="IPR020846">
    <property type="entry name" value="MFS_dom"/>
</dbReference>
<evidence type="ECO:0000256" key="1">
    <source>
        <dbReference type="ARBA" id="ARBA00004651"/>
    </source>
</evidence>
<proteinExistence type="predicted"/>
<dbReference type="RefSeq" id="WP_091805614.1">
    <property type="nucleotide sequence ID" value="NZ_CP016353.1"/>
</dbReference>
<evidence type="ECO:0000256" key="4">
    <source>
        <dbReference type="ARBA" id="ARBA00022692"/>
    </source>
</evidence>
<dbReference type="KEGG" id="pmad:BAY61_30135"/>
<comment type="subcellular location">
    <subcellularLocation>
        <location evidence="1">Cell membrane</location>
        <topology evidence="1">Multi-pass membrane protein</topology>
    </subcellularLocation>
</comment>
<dbReference type="AlphaFoldDB" id="A0A222VXK3"/>
<evidence type="ECO:0000256" key="5">
    <source>
        <dbReference type="ARBA" id="ARBA00022989"/>
    </source>
</evidence>
<keyword evidence="8" id="KW-1185">Reference proteome</keyword>
<dbReference type="Proteomes" id="UP000199494">
    <property type="component" value="Unassembled WGS sequence"/>
</dbReference>
<gene>
    <name evidence="7" type="ORF">SAMN05421630_10695</name>
</gene>
<evidence type="ECO:0000256" key="3">
    <source>
        <dbReference type="ARBA" id="ARBA00022475"/>
    </source>
</evidence>
<sequence>MTTSDTPEVENERAGVREWLGLATLTLPLLLLALDVSVLYLAAPQLSADLDPSATQQLWILDIYGFFIAGFLVTMGTLGDRIGRRKLLLIGGGAFAAASLMAAYAPTAELLIVARALLGIAGATLMPSTLALLRNLFRDPAQRSFAIAVWMATFMAGAALGPVVGGFMLEHFWWGSVFLLGVPVMVLLLIFGPLLLPEYADPNAGKVDLLSVALSLMAMLPLVYGVKRLVGDGFELVSLAAVGFGLLAGVVFVRRQRRLPNPLLDLSLFANKAFTGVLLILLVVVIAQNGTFYLVPQFLQMVSELSALQAAVWMIPMAAVPAIGAVIVPRFARRIAHSTLIIASAVLAAVGFGLVALISPGTGPGWLVAAAIVALLGTSVIGVLATDLVIGSVPQQRTGTAAALNETSSELGVGLGVAVMGSVVAAVYRAGMVDTAPSALPDGAEEASADSLVGALGAAVDLPPHLAESLLSAGRQAFTNGFGVAASISAGLLVVVGLLMLRVRRHLSSPTP</sequence>
<evidence type="ECO:0000256" key="6">
    <source>
        <dbReference type="ARBA" id="ARBA00023136"/>
    </source>
</evidence>
<evidence type="ECO:0000313" key="7">
    <source>
        <dbReference type="EMBL" id="SDD14066.1"/>
    </source>
</evidence>
<dbReference type="PROSITE" id="PS50850">
    <property type="entry name" value="MFS"/>
    <property type="match status" value="1"/>
</dbReference>
<keyword evidence="2" id="KW-0813">Transport</keyword>
<accession>A0A222VXK3</accession>
<dbReference type="Pfam" id="PF07690">
    <property type="entry name" value="MFS_1"/>
    <property type="match status" value="1"/>
</dbReference>
<name>A0A222VXK3_9PSEU</name>
<evidence type="ECO:0000256" key="2">
    <source>
        <dbReference type="ARBA" id="ARBA00022448"/>
    </source>
</evidence>
<dbReference type="GO" id="GO:0005886">
    <property type="term" value="C:plasma membrane"/>
    <property type="evidence" value="ECO:0007669"/>
    <property type="project" value="UniProtKB-SubCell"/>
</dbReference>
<dbReference type="OrthoDB" id="4172724at2"/>
<dbReference type="Gene3D" id="1.20.1250.20">
    <property type="entry name" value="MFS general substrate transporter like domains"/>
    <property type="match status" value="1"/>
</dbReference>
<keyword evidence="4" id="KW-0812">Transmembrane</keyword>
<protein>
    <submittedName>
        <fullName evidence="7">MFS transporter, DHA2 family, multidrug resistance protein</fullName>
    </submittedName>
</protein>
<dbReference type="PANTHER" id="PTHR42718">
    <property type="entry name" value="MAJOR FACILITATOR SUPERFAMILY MULTIDRUG TRANSPORTER MFSC"/>
    <property type="match status" value="1"/>
</dbReference>
<keyword evidence="3" id="KW-1003">Cell membrane</keyword>
<dbReference type="CDD" id="cd17321">
    <property type="entry name" value="MFS_MMR_MDR_like"/>
    <property type="match status" value="1"/>
</dbReference>
<dbReference type="SUPFAM" id="SSF103473">
    <property type="entry name" value="MFS general substrate transporter"/>
    <property type="match status" value="1"/>
</dbReference>
<reference evidence="7 8" key="1">
    <citation type="submission" date="2016-10" db="EMBL/GenBank/DDBJ databases">
        <authorList>
            <person name="de Groot N.N."/>
        </authorList>
    </citation>
    <scope>NUCLEOTIDE SEQUENCE [LARGE SCALE GENOMIC DNA]</scope>
    <source>
        <strain evidence="7 8">CGMCC 4.5506</strain>
    </source>
</reference>
<organism evidence="7 8">
    <name type="scientific">Prauserella marina</name>
    <dbReference type="NCBI Taxonomy" id="530584"/>
    <lineage>
        <taxon>Bacteria</taxon>
        <taxon>Bacillati</taxon>
        <taxon>Actinomycetota</taxon>
        <taxon>Actinomycetes</taxon>
        <taxon>Pseudonocardiales</taxon>
        <taxon>Pseudonocardiaceae</taxon>
        <taxon>Prauserella</taxon>
    </lineage>
</organism>
<keyword evidence="5" id="KW-1133">Transmembrane helix</keyword>
<keyword evidence="6" id="KW-0472">Membrane</keyword>
<dbReference type="STRING" id="530584.SAMN05421630_10695"/>
<dbReference type="InterPro" id="IPR011701">
    <property type="entry name" value="MFS"/>
</dbReference>
<dbReference type="GO" id="GO:0022857">
    <property type="term" value="F:transmembrane transporter activity"/>
    <property type="evidence" value="ECO:0007669"/>
    <property type="project" value="InterPro"/>
</dbReference>